<name>A0ABS6LIH8_9GAMM</name>
<comment type="caution">
    <text evidence="3">The sequence shown here is derived from an EMBL/GenBank/DDBJ whole genome shotgun (WGS) entry which is preliminary data.</text>
</comment>
<evidence type="ECO:0000259" key="2">
    <source>
        <dbReference type="Pfam" id="PF18741"/>
    </source>
</evidence>
<reference evidence="3 4" key="1">
    <citation type="submission" date="2021-03" db="EMBL/GenBank/DDBJ databases">
        <title>Five novel Rahnella species.</title>
        <authorList>
            <person name="Brady C."/>
            <person name="Asselin J."/>
            <person name="Beer S."/>
            <person name="Bruberg M.B."/>
            <person name="Crampton B."/>
            <person name="Venter S."/>
            <person name="Arnold D."/>
            <person name="Denman S."/>
        </authorList>
    </citation>
    <scope>NUCLEOTIDE SEQUENCE [LARGE SCALE GENOMIC DNA]</scope>
    <source>
        <strain evidence="3 4">FRB 231</strain>
    </source>
</reference>
<evidence type="ECO:0000313" key="4">
    <source>
        <dbReference type="Proteomes" id="UP000739284"/>
    </source>
</evidence>
<evidence type="ECO:0000256" key="1">
    <source>
        <dbReference type="SAM" id="Phobius"/>
    </source>
</evidence>
<keyword evidence="1" id="KW-0472">Membrane</keyword>
<organism evidence="3 4">
    <name type="scientific">Rahnella ecdela</name>
    <dbReference type="NCBI Taxonomy" id="2816250"/>
    <lineage>
        <taxon>Bacteria</taxon>
        <taxon>Pseudomonadati</taxon>
        <taxon>Pseudomonadota</taxon>
        <taxon>Gammaproteobacteria</taxon>
        <taxon>Enterobacterales</taxon>
        <taxon>Yersiniaceae</taxon>
        <taxon>Rahnella</taxon>
    </lineage>
</organism>
<keyword evidence="1" id="KW-0812">Transmembrane</keyword>
<gene>
    <name evidence="3" type="ORF">J1784_17030</name>
</gene>
<keyword evidence="1" id="KW-1133">Transmembrane helix</keyword>
<evidence type="ECO:0000313" key="3">
    <source>
        <dbReference type="EMBL" id="MBU9846706.1"/>
    </source>
</evidence>
<keyword evidence="4" id="KW-1185">Reference proteome</keyword>
<dbReference type="EMBL" id="JAFMOY010000130">
    <property type="protein sequence ID" value="MBU9846706.1"/>
    <property type="molecule type" value="Genomic_DNA"/>
</dbReference>
<dbReference type="InterPro" id="IPR049468">
    <property type="entry name" value="Restrct_endonuc-II-like_dom"/>
</dbReference>
<dbReference type="Proteomes" id="UP000739284">
    <property type="component" value="Unassembled WGS sequence"/>
</dbReference>
<accession>A0ABS6LIH8</accession>
<dbReference type="RefSeq" id="WP_217150219.1">
    <property type="nucleotide sequence ID" value="NZ_JAFMOY010000130.1"/>
</dbReference>
<dbReference type="Pfam" id="PF18741">
    <property type="entry name" value="MTES_1575"/>
    <property type="match status" value="1"/>
</dbReference>
<sequence>MQANKTIWRRVGFIVVLLPVCFFFPFMLLVIAWLIWTLYQDLKTPSIIPVPPAPTWRDAKADDKDWLVKFCAGCESPAEERFLLAMVRAFDLKPARAKLVSPSLTLEMQVNVGHYRFDFLANGRQVIEIDGAAWHSSPEQIERDRIRDDYSLEQGYKVLRIPAKLVFDAPDQAIHRVKTALALTPHFTRPVKPPSLAPRKSLSRHLNAFAEGVAALDRHVTIASTKHSTMADFKLAISTEQMLLEALVSEVEHDIRIEAMPLLARKNYEVIKAKLETQQGRVGKASRHEVYCWKEIIKPPPVNDAAV</sequence>
<feature type="transmembrane region" description="Helical" evidence="1">
    <location>
        <begin position="12"/>
        <end position="36"/>
    </location>
</feature>
<protein>
    <submittedName>
        <fullName evidence="3">DUF559 domain-containing protein</fullName>
    </submittedName>
</protein>
<feature type="domain" description="Restriction endonuclease type II-like" evidence="2">
    <location>
        <begin position="99"/>
        <end position="181"/>
    </location>
</feature>
<proteinExistence type="predicted"/>